<organism evidence="1 2">
    <name type="scientific">Humibacter ginsenosidimutans</name>
    <dbReference type="NCBI Taxonomy" id="2599293"/>
    <lineage>
        <taxon>Bacteria</taxon>
        <taxon>Bacillati</taxon>
        <taxon>Actinomycetota</taxon>
        <taxon>Actinomycetes</taxon>
        <taxon>Micrococcales</taxon>
        <taxon>Microbacteriaceae</taxon>
        <taxon>Humibacter</taxon>
    </lineage>
</organism>
<dbReference type="OrthoDB" id="5125313at2"/>
<dbReference type="Proteomes" id="UP000320216">
    <property type="component" value="Chromosome"/>
</dbReference>
<accession>A0A5B8LZV1</accession>
<gene>
    <name evidence="1" type="ORF">FPZ11_01540</name>
</gene>
<dbReference type="AlphaFoldDB" id="A0A5B8LZV1"/>
<dbReference type="RefSeq" id="WP_146317787.1">
    <property type="nucleotide sequence ID" value="NZ_CP042305.1"/>
</dbReference>
<evidence type="ECO:0000313" key="1">
    <source>
        <dbReference type="EMBL" id="QDZ13653.1"/>
    </source>
</evidence>
<reference evidence="1 2" key="1">
    <citation type="submission" date="2019-07" db="EMBL/GenBank/DDBJ databases">
        <title>Full genome sequence of Humibacter sp. WJ7-1.</title>
        <authorList>
            <person name="Im W.-T."/>
        </authorList>
    </citation>
    <scope>NUCLEOTIDE SEQUENCE [LARGE SCALE GENOMIC DNA]</scope>
    <source>
        <strain evidence="1 2">WJ7-1</strain>
    </source>
</reference>
<name>A0A5B8LZV1_9MICO</name>
<evidence type="ECO:0000313" key="2">
    <source>
        <dbReference type="Proteomes" id="UP000320216"/>
    </source>
</evidence>
<protein>
    <submittedName>
        <fullName evidence="1">Uncharacterized protein</fullName>
    </submittedName>
</protein>
<dbReference type="EMBL" id="CP042305">
    <property type="protein sequence ID" value="QDZ13653.1"/>
    <property type="molecule type" value="Genomic_DNA"/>
</dbReference>
<keyword evidence="2" id="KW-1185">Reference proteome</keyword>
<sequence>MIASILDNDSVHFEHRGAGYVITRLGPTDWSVRADDGTAVGALTVMSPEGEEHEPVYGGIVRGQSETDYEGSDWESIVRALVNELLDADEPVS</sequence>
<proteinExistence type="predicted"/>
<dbReference type="KEGG" id="huw:FPZ11_01540"/>